<proteinExistence type="predicted"/>
<dbReference type="SMART" id="SM00954">
    <property type="entry name" value="RelA_SpoT"/>
    <property type="match status" value="1"/>
</dbReference>
<dbReference type="OrthoDB" id="4719016at2759"/>
<accession>A0A1V6QNU7</accession>
<gene>
    <name evidence="2" type="ORF">PENANT_c001G01724</name>
</gene>
<dbReference type="CDD" id="cd05399">
    <property type="entry name" value="NT_Rel-Spo_like"/>
    <property type="match status" value="1"/>
</dbReference>
<dbReference type="Pfam" id="PF04607">
    <property type="entry name" value="RelA_SpoT"/>
    <property type="match status" value="1"/>
</dbReference>
<name>A0A1V6QNU7_9EURO</name>
<dbReference type="PANTHER" id="PTHR41773">
    <property type="entry name" value="GTP PYROPHOSPHATASE-RELATED"/>
    <property type="match status" value="1"/>
</dbReference>
<evidence type="ECO:0000313" key="3">
    <source>
        <dbReference type="Proteomes" id="UP000191672"/>
    </source>
</evidence>
<dbReference type="AlphaFoldDB" id="A0A1V6QNU7"/>
<protein>
    <recommendedName>
        <fullName evidence="1">RelA/SpoT domain-containing protein</fullName>
    </recommendedName>
</protein>
<dbReference type="InterPro" id="IPR007685">
    <property type="entry name" value="RelA_SpoT"/>
</dbReference>
<evidence type="ECO:0000259" key="1">
    <source>
        <dbReference type="SMART" id="SM00954"/>
    </source>
</evidence>
<comment type="caution">
    <text evidence="2">The sequence shown here is derived from an EMBL/GenBank/DDBJ whole genome shotgun (WGS) entry which is preliminary data.</text>
</comment>
<dbReference type="SUPFAM" id="SSF81301">
    <property type="entry name" value="Nucleotidyltransferase"/>
    <property type="match status" value="1"/>
</dbReference>
<organism evidence="2 3">
    <name type="scientific">Penicillium antarcticum</name>
    <dbReference type="NCBI Taxonomy" id="416450"/>
    <lineage>
        <taxon>Eukaryota</taxon>
        <taxon>Fungi</taxon>
        <taxon>Dikarya</taxon>
        <taxon>Ascomycota</taxon>
        <taxon>Pezizomycotina</taxon>
        <taxon>Eurotiomycetes</taxon>
        <taxon>Eurotiomycetidae</taxon>
        <taxon>Eurotiales</taxon>
        <taxon>Aspergillaceae</taxon>
        <taxon>Penicillium</taxon>
    </lineage>
</organism>
<keyword evidence="3" id="KW-1185">Reference proteome</keyword>
<dbReference type="Proteomes" id="UP000191672">
    <property type="component" value="Unassembled WGS sequence"/>
</dbReference>
<dbReference type="EMBL" id="MDYN01000001">
    <property type="protein sequence ID" value="OQD90622.1"/>
    <property type="molecule type" value="Genomic_DNA"/>
</dbReference>
<dbReference type="GO" id="GO:0015969">
    <property type="term" value="P:guanosine tetraphosphate metabolic process"/>
    <property type="evidence" value="ECO:0007669"/>
    <property type="project" value="InterPro"/>
</dbReference>
<reference evidence="3" key="1">
    <citation type="journal article" date="2017" name="Nat. Microbiol.">
        <title>Global analysis of biosynthetic gene clusters reveals vast potential of secondary metabolite production in Penicillium species.</title>
        <authorList>
            <person name="Nielsen J.C."/>
            <person name="Grijseels S."/>
            <person name="Prigent S."/>
            <person name="Ji B."/>
            <person name="Dainat J."/>
            <person name="Nielsen K.F."/>
            <person name="Frisvad J.C."/>
            <person name="Workman M."/>
            <person name="Nielsen J."/>
        </authorList>
    </citation>
    <scope>NUCLEOTIDE SEQUENCE [LARGE SCALE GENOMIC DNA]</scope>
    <source>
        <strain evidence="3">IBT 31811</strain>
    </source>
</reference>
<evidence type="ECO:0000313" key="2">
    <source>
        <dbReference type="EMBL" id="OQD90622.1"/>
    </source>
</evidence>
<dbReference type="PANTHER" id="PTHR41773:SF1">
    <property type="entry name" value="RELA_SPOT DOMAIN-CONTAINING PROTEIN"/>
    <property type="match status" value="1"/>
</dbReference>
<dbReference type="STRING" id="416450.A0A1V6QNU7"/>
<dbReference type="Gene3D" id="3.30.460.10">
    <property type="entry name" value="Beta Polymerase, domain 2"/>
    <property type="match status" value="1"/>
</dbReference>
<sequence>MATGSPMKESLISAFMKQYNENKYTDMAESAADICSRALLEKDIPHETESRGKKTESLRKKIEQRERNKGLYKSLTHIFEDIVDLAGARIILKKWEDLDRVRGIIYELFEVEEEKPMKQKSGYEAVHYRVYLKQEGRLCGLHTSEVMTRVEIQVLSLYMAQWAKDEHDSRYKTSRDPSRALSNALDSHLKAVQHVQISAQNTREEIARQDEKYRQKFSDRKYVGRHLEKWIGKHAADWARDEKIKTGSSTALTIFLDAREWRTPEYLDLLLNQHLGHGAQDEYSNIAKEYAGIELNIVIYLIDRTVLNGNTHTFLVPDDHQKHAYKIRVILSTFIWMKRLFLPALEWQRLFTRVEDRSVLRQGIVWLGHRALQNLIAKGGKLLTPEEIGKLNRLWDWFCSNLDRPIQVAFAMSRQGVIRDLAGETDELENALGPLRRALSWDMDPAST</sequence>
<dbReference type="InterPro" id="IPR043519">
    <property type="entry name" value="NT_sf"/>
</dbReference>
<feature type="domain" description="RelA/SpoT" evidence="1">
    <location>
        <begin position="50"/>
        <end position="177"/>
    </location>
</feature>